<dbReference type="AlphaFoldDB" id="A0A7J6USP2"/>
<dbReference type="InterPro" id="IPR055357">
    <property type="entry name" value="LRR_At1g61320_AtMIF1"/>
</dbReference>
<gene>
    <name evidence="2" type="ORF">FRX31_034864</name>
</gene>
<dbReference type="PANTHER" id="PTHR34223:SF51">
    <property type="entry name" value="OS06G0556300 PROTEIN"/>
    <property type="match status" value="1"/>
</dbReference>
<dbReference type="CDD" id="cd22160">
    <property type="entry name" value="F-box_AtFBL13-like"/>
    <property type="match status" value="1"/>
</dbReference>
<sequence>MESDRYNKRQKGCCSKRDEDRISNLQDEILLHIFSFLSMNDVVRSSVLSRRWEHLWTNVQTLCFYGPTSFDRNALEKFVSFVNRTLFLLVSNNIHSFKLEGCVFNSKYKSEEAAKRTEEFCLLVDKWIQLLVQKKVRCLQLRFSFSGGYRYKVPCDLLINNTINDLYLGRCSIDAVRPIQWKCLKKLKLKRVELNDDLMQNILNGSPLLKDLHLALCHSINSLSITSSKLKKLRLYLGDDYSVLKLSAPYVQILSCGGDITKYHLVDVSSVVYFHGYSHSRRTIDDSYQPVVERILEKVRYAKECSISFQCIQ</sequence>
<evidence type="ECO:0000313" key="3">
    <source>
        <dbReference type="Proteomes" id="UP000554482"/>
    </source>
</evidence>
<comment type="caution">
    <text evidence="2">The sequence shown here is derived from an EMBL/GenBank/DDBJ whole genome shotgun (WGS) entry which is preliminary data.</text>
</comment>
<dbReference type="Gene3D" id="1.20.1280.50">
    <property type="match status" value="1"/>
</dbReference>
<organism evidence="2 3">
    <name type="scientific">Thalictrum thalictroides</name>
    <name type="common">Rue-anemone</name>
    <name type="synonym">Anemone thalictroides</name>
    <dbReference type="NCBI Taxonomy" id="46969"/>
    <lineage>
        <taxon>Eukaryota</taxon>
        <taxon>Viridiplantae</taxon>
        <taxon>Streptophyta</taxon>
        <taxon>Embryophyta</taxon>
        <taxon>Tracheophyta</taxon>
        <taxon>Spermatophyta</taxon>
        <taxon>Magnoliopsida</taxon>
        <taxon>Ranunculales</taxon>
        <taxon>Ranunculaceae</taxon>
        <taxon>Thalictroideae</taxon>
        <taxon>Thalictrum</taxon>
    </lineage>
</organism>
<dbReference type="OrthoDB" id="1304294at2759"/>
<evidence type="ECO:0000259" key="1">
    <source>
        <dbReference type="PROSITE" id="PS50181"/>
    </source>
</evidence>
<name>A0A7J6USP2_THATH</name>
<protein>
    <submittedName>
        <fullName evidence="2">F-box protein</fullName>
    </submittedName>
</protein>
<dbReference type="SUPFAM" id="SSF81383">
    <property type="entry name" value="F-box domain"/>
    <property type="match status" value="1"/>
</dbReference>
<reference evidence="2 3" key="1">
    <citation type="submission" date="2020-06" db="EMBL/GenBank/DDBJ databases">
        <title>Transcriptomic and genomic resources for Thalictrum thalictroides and T. hernandezii: Facilitating candidate gene discovery in an emerging model plant lineage.</title>
        <authorList>
            <person name="Arias T."/>
            <person name="Riano-Pachon D.M."/>
            <person name="Di Stilio V.S."/>
        </authorList>
    </citation>
    <scope>NUCLEOTIDE SEQUENCE [LARGE SCALE GENOMIC DNA]</scope>
    <source>
        <strain evidence="3">cv. WT478/WT964</strain>
        <tissue evidence="2">Leaves</tissue>
    </source>
</reference>
<dbReference type="InterPro" id="IPR001810">
    <property type="entry name" value="F-box_dom"/>
</dbReference>
<dbReference type="Pfam" id="PF00646">
    <property type="entry name" value="F-box"/>
    <property type="match status" value="1"/>
</dbReference>
<feature type="non-terminal residue" evidence="2">
    <location>
        <position position="313"/>
    </location>
</feature>
<evidence type="ECO:0000313" key="2">
    <source>
        <dbReference type="EMBL" id="KAF5175549.1"/>
    </source>
</evidence>
<feature type="domain" description="F-box" evidence="1">
    <location>
        <begin position="19"/>
        <end position="55"/>
    </location>
</feature>
<dbReference type="InterPro" id="IPR053197">
    <property type="entry name" value="F-box_SCFL_complex_component"/>
</dbReference>
<keyword evidence="3" id="KW-1185">Reference proteome</keyword>
<dbReference type="Pfam" id="PF23622">
    <property type="entry name" value="LRR_At1g61320_AtMIF1"/>
    <property type="match status" value="1"/>
</dbReference>
<dbReference type="PANTHER" id="PTHR34223">
    <property type="entry name" value="OS11G0201299 PROTEIN"/>
    <property type="match status" value="1"/>
</dbReference>
<dbReference type="InterPro" id="IPR036047">
    <property type="entry name" value="F-box-like_dom_sf"/>
</dbReference>
<dbReference type="Proteomes" id="UP000554482">
    <property type="component" value="Unassembled WGS sequence"/>
</dbReference>
<accession>A0A7J6USP2</accession>
<dbReference type="InterPro" id="IPR053781">
    <property type="entry name" value="F-box_AtFBL13-like"/>
</dbReference>
<dbReference type="EMBL" id="JABWDY010043907">
    <property type="protein sequence ID" value="KAF5175549.1"/>
    <property type="molecule type" value="Genomic_DNA"/>
</dbReference>
<proteinExistence type="predicted"/>
<dbReference type="PROSITE" id="PS50181">
    <property type="entry name" value="FBOX"/>
    <property type="match status" value="1"/>
</dbReference>